<feature type="compositionally biased region" description="Low complexity" evidence="1">
    <location>
        <begin position="96"/>
        <end position="120"/>
    </location>
</feature>
<dbReference type="Proteomes" id="UP000053890">
    <property type="component" value="Unassembled WGS sequence"/>
</dbReference>
<sequence length="262" mass="29017">PSRSSTTTAFPPPSPTLARRAPTRARTLQQPADPEPAPTCAAASALCRPLGRPRRRRRTSRLDLHHRASRHRRAQRALAAPARRPAARTRRGRQLAPTATSATARPPRTARRTAWSPRRTGPSRRRRRRRCRPCRRSSTRRAGLRRRTRSARTSEGSTRSTTPTSGRARSSDSSVEPVARSLVVVVVALVDLPPTFVPPARSSLRTNIASLFVIAVPLSVDVAVRPPTRRPPLLCRQCLLPSRSLSPPRLVASRNSQRYLSL</sequence>
<dbReference type="GeneID" id="28979513"/>
<keyword evidence="3" id="KW-1185">Reference proteome</keyword>
<feature type="compositionally biased region" description="Low complexity" evidence="1">
    <location>
        <begin position="16"/>
        <end position="28"/>
    </location>
</feature>
<dbReference type="AlphaFoldDB" id="A0A0P9IVK6"/>
<accession>A0A0P9IVK6</accession>
<gene>
    <name evidence="2" type="ORF">RHOBADRAFT_66749</name>
</gene>
<feature type="non-terminal residue" evidence="2">
    <location>
        <position position="262"/>
    </location>
</feature>
<organism evidence="2 3">
    <name type="scientific">Rhodotorula graminis (strain WP1)</name>
    <dbReference type="NCBI Taxonomy" id="578459"/>
    <lineage>
        <taxon>Eukaryota</taxon>
        <taxon>Fungi</taxon>
        <taxon>Dikarya</taxon>
        <taxon>Basidiomycota</taxon>
        <taxon>Pucciniomycotina</taxon>
        <taxon>Microbotryomycetes</taxon>
        <taxon>Sporidiobolales</taxon>
        <taxon>Sporidiobolaceae</taxon>
        <taxon>Rhodotorula</taxon>
    </lineage>
</organism>
<evidence type="ECO:0000313" key="2">
    <source>
        <dbReference type="EMBL" id="KPV73731.1"/>
    </source>
</evidence>
<feature type="region of interest" description="Disordered" evidence="1">
    <location>
        <begin position="1"/>
        <end position="175"/>
    </location>
</feature>
<dbReference type="EMBL" id="KQ474082">
    <property type="protein sequence ID" value="KPV73731.1"/>
    <property type="molecule type" value="Genomic_DNA"/>
</dbReference>
<name>A0A0P9IVK6_RHOGW</name>
<dbReference type="RefSeq" id="XP_018269780.1">
    <property type="nucleotide sequence ID" value="XM_018419067.1"/>
</dbReference>
<proteinExistence type="predicted"/>
<feature type="compositionally biased region" description="Basic residues" evidence="1">
    <location>
        <begin position="121"/>
        <end position="150"/>
    </location>
</feature>
<evidence type="ECO:0000256" key="1">
    <source>
        <dbReference type="SAM" id="MobiDB-lite"/>
    </source>
</evidence>
<reference evidence="2 3" key="1">
    <citation type="journal article" date="2015" name="Front. Microbiol.">
        <title>Genome sequence of the plant growth promoting endophytic yeast Rhodotorula graminis WP1.</title>
        <authorList>
            <person name="Firrincieli A."/>
            <person name="Otillar R."/>
            <person name="Salamov A."/>
            <person name="Schmutz J."/>
            <person name="Khan Z."/>
            <person name="Redman R.S."/>
            <person name="Fleck N.D."/>
            <person name="Lindquist E."/>
            <person name="Grigoriev I.V."/>
            <person name="Doty S.L."/>
        </authorList>
    </citation>
    <scope>NUCLEOTIDE SEQUENCE [LARGE SCALE GENOMIC DNA]</scope>
    <source>
        <strain evidence="2 3">WP1</strain>
    </source>
</reference>
<feature type="non-terminal residue" evidence="2">
    <location>
        <position position="1"/>
    </location>
</feature>
<feature type="compositionally biased region" description="Low complexity" evidence="1">
    <location>
        <begin position="151"/>
        <end position="168"/>
    </location>
</feature>
<protein>
    <submittedName>
        <fullName evidence="2">Uncharacterized protein</fullName>
    </submittedName>
</protein>
<evidence type="ECO:0000313" key="3">
    <source>
        <dbReference type="Proteomes" id="UP000053890"/>
    </source>
</evidence>